<keyword evidence="8" id="KW-1185">Reference proteome</keyword>
<evidence type="ECO:0000259" key="6">
    <source>
        <dbReference type="Pfam" id="PF13458"/>
    </source>
</evidence>
<keyword evidence="2" id="KW-0813">Transport</keyword>
<dbReference type="KEGG" id="mmed:Mame_04612"/>
<dbReference type="Proteomes" id="UP000191135">
    <property type="component" value="Plasmid pMM593"/>
</dbReference>
<accession>A0A1U9Z892</accession>
<dbReference type="PANTHER" id="PTHR30483:SF6">
    <property type="entry name" value="PERIPLASMIC BINDING PROTEIN OF ABC TRANSPORTER FOR NATURAL AMINO ACIDS"/>
    <property type="match status" value="1"/>
</dbReference>
<comment type="similarity">
    <text evidence="1">Belongs to the leucine-binding protein family.</text>
</comment>
<dbReference type="InterPro" id="IPR000709">
    <property type="entry name" value="Leu_Ile_Val-bd"/>
</dbReference>
<dbReference type="eggNOG" id="COG0683">
    <property type="taxonomic scope" value="Bacteria"/>
</dbReference>
<name>A0A1U9Z892_9HYPH</name>
<dbReference type="Pfam" id="PF13458">
    <property type="entry name" value="Peripla_BP_6"/>
    <property type="match status" value="1"/>
</dbReference>
<dbReference type="CDD" id="cd06336">
    <property type="entry name" value="PBP1_ABC_ligand_binding-like"/>
    <property type="match status" value="1"/>
</dbReference>
<dbReference type="InterPro" id="IPR051010">
    <property type="entry name" value="BCAA_transport"/>
</dbReference>
<evidence type="ECO:0000256" key="2">
    <source>
        <dbReference type="ARBA" id="ARBA00022448"/>
    </source>
</evidence>
<organism evidence="7 8">
    <name type="scientific">Martelella mediterranea DSM 17316</name>
    <dbReference type="NCBI Taxonomy" id="1122214"/>
    <lineage>
        <taxon>Bacteria</taxon>
        <taxon>Pseudomonadati</taxon>
        <taxon>Pseudomonadota</taxon>
        <taxon>Alphaproteobacteria</taxon>
        <taxon>Hyphomicrobiales</taxon>
        <taxon>Aurantimonadaceae</taxon>
        <taxon>Martelella</taxon>
    </lineage>
</organism>
<gene>
    <name evidence="7" type="primary">livK</name>
    <name evidence="7" type="ORF">Mame_04612</name>
</gene>
<dbReference type="SUPFAM" id="SSF53822">
    <property type="entry name" value="Periplasmic binding protein-like I"/>
    <property type="match status" value="1"/>
</dbReference>
<feature type="chain" id="PRO_5010728296" evidence="5">
    <location>
        <begin position="23"/>
        <end position="389"/>
    </location>
</feature>
<feature type="signal peptide" evidence="5">
    <location>
        <begin position="1"/>
        <end position="22"/>
    </location>
</feature>
<dbReference type="PRINTS" id="PR00337">
    <property type="entry name" value="LEUILEVALBP"/>
</dbReference>
<dbReference type="OrthoDB" id="9786833at2"/>
<feature type="domain" description="Leucine-binding protein" evidence="6">
    <location>
        <begin position="26"/>
        <end position="375"/>
    </location>
</feature>
<dbReference type="GO" id="GO:0006865">
    <property type="term" value="P:amino acid transport"/>
    <property type="evidence" value="ECO:0007669"/>
    <property type="project" value="UniProtKB-KW"/>
</dbReference>
<dbReference type="Gene3D" id="3.40.50.2300">
    <property type="match status" value="2"/>
</dbReference>
<sequence precursor="true">MRLTGILATVSVLAMVASPAMAEEQTLKIGALVTQSGAGASWGNGMLRAAELAAEDVNKDGGLDVGGTRYHVEVIAYDDAYKANEAVTAANRLVFEDKVKYIIGTVGSAPILAIQPITEENKVITMTLGFTAQALSPEKPYTFRPNPTTAEVAQPQIDWLVENQNIKTVGALFPNDETGEAIAEDIAAAYKKAGAELTAKEFFERDRVDFIPLLTRIVAQGVDAIELDGNSPVTAGQIVQQARDIGFEGVIIRTGGPATQEIVNVAGKAATNGMFVHSAFNPAIETATAYQQRYVDTYGDQMNGFSPFFYDGTKMLFKAMQEAGTVDDTEAVKTALENISDYEGVLGTMNWTGEDRYGIAHQLDSPFYIARVEDGNEEIVASCTTSGCE</sequence>
<geneLocation type="plasmid" evidence="8">
    <name>pmm593</name>
</geneLocation>
<dbReference type="InterPro" id="IPR028081">
    <property type="entry name" value="Leu-bd"/>
</dbReference>
<evidence type="ECO:0000256" key="4">
    <source>
        <dbReference type="ARBA" id="ARBA00022970"/>
    </source>
</evidence>
<dbReference type="PANTHER" id="PTHR30483">
    <property type="entry name" value="LEUCINE-SPECIFIC-BINDING PROTEIN"/>
    <property type="match status" value="1"/>
</dbReference>
<dbReference type="InterPro" id="IPR028082">
    <property type="entry name" value="Peripla_BP_I"/>
</dbReference>
<protein>
    <submittedName>
        <fullName evidence="7">Leucine-specific-binding protein</fullName>
    </submittedName>
</protein>
<evidence type="ECO:0000313" key="7">
    <source>
        <dbReference type="EMBL" id="AQZ53904.1"/>
    </source>
</evidence>
<keyword evidence="4" id="KW-0029">Amino-acid transport</keyword>
<evidence type="ECO:0000313" key="8">
    <source>
        <dbReference type="Proteomes" id="UP000191135"/>
    </source>
</evidence>
<evidence type="ECO:0000256" key="5">
    <source>
        <dbReference type="SAM" id="SignalP"/>
    </source>
</evidence>
<dbReference type="EMBL" id="CP020331">
    <property type="protein sequence ID" value="AQZ53904.1"/>
    <property type="molecule type" value="Genomic_DNA"/>
</dbReference>
<evidence type="ECO:0000256" key="1">
    <source>
        <dbReference type="ARBA" id="ARBA00010062"/>
    </source>
</evidence>
<reference evidence="7 8" key="1">
    <citation type="submission" date="2017-03" db="EMBL/GenBank/DDBJ databases">
        <title>Foreign affairs: Plasmid Transfer between Roseobacters and Rhizobia.</title>
        <authorList>
            <person name="Bartling P."/>
            <person name="Bunk B."/>
            <person name="Overmann J."/>
            <person name="Brinkmann H."/>
            <person name="Petersen J."/>
        </authorList>
    </citation>
    <scope>NUCLEOTIDE SEQUENCE [LARGE SCALE GENOMIC DNA]</scope>
    <source>
        <strain evidence="7 8">MACL11</strain>
        <plasmid evidence="8">Plasmid pmm593</plasmid>
    </source>
</reference>
<proteinExistence type="inferred from homology"/>
<keyword evidence="3 5" id="KW-0732">Signal</keyword>
<dbReference type="RefSeq" id="WP_018063916.1">
    <property type="nucleotide sequence ID" value="NZ_AQWH01000005.1"/>
</dbReference>
<keyword evidence="7" id="KW-0614">Plasmid</keyword>
<dbReference type="AlphaFoldDB" id="A0A1U9Z892"/>
<evidence type="ECO:0000256" key="3">
    <source>
        <dbReference type="ARBA" id="ARBA00022729"/>
    </source>
</evidence>